<gene>
    <name evidence="3" type="ORF">SAMN05216213_11047</name>
</gene>
<dbReference type="AlphaFoldDB" id="A0A1H0X6T0"/>
<evidence type="ECO:0000313" key="3">
    <source>
        <dbReference type="EMBL" id="SDP98643.1"/>
    </source>
</evidence>
<dbReference type="OrthoDB" id="7015148at2"/>
<keyword evidence="1" id="KW-0175">Coiled coil</keyword>
<dbReference type="RefSeq" id="WP_090432281.1">
    <property type="nucleotide sequence ID" value="NZ_FNJJ01000010.1"/>
</dbReference>
<dbReference type="Proteomes" id="UP000199460">
    <property type="component" value="Unassembled WGS sequence"/>
</dbReference>
<name>A0A1H0X6T0_9GAMM</name>
<sequence length="333" mass="37460">MARGGINKALVQKARQAILARGENPSIDAVRVELGNTGSKTTIHRYLKELEDAERGRDAGSIPLSEQLVNLVGQLAGQLEEDAQAAVALEREQLARERLDFQNQARLAEGRIQQLESQCAGLTEQLLAAQQALQQEQQQRQQGEIENARLLQANRDLEERLQDRDGQIRSLEEKHQHARDALEHYRLASKEQREQEQRRHESQVQQLQLELRQLQQTLIVKQDELTQLNRDNARLLTEARQLQKEQHAQQQLLAQKVQALETAQSALVGAERANEALEQRCSTLQEEVSRLNETSATQAQQVQGLQERLAEAATHLKLLGHTPLTGGGNETGT</sequence>
<dbReference type="GO" id="GO:0003677">
    <property type="term" value="F:DNA binding"/>
    <property type="evidence" value="ECO:0007669"/>
    <property type="project" value="UniProtKB-KW"/>
</dbReference>
<reference evidence="4" key="1">
    <citation type="submission" date="2016-10" db="EMBL/GenBank/DDBJ databases">
        <authorList>
            <person name="Varghese N."/>
            <person name="Submissions S."/>
        </authorList>
    </citation>
    <scope>NUCLEOTIDE SEQUENCE [LARGE SCALE GENOMIC DNA]</scope>
    <source>
        <strain evidence="4">JCM 18416</strain>
    </source>
</reference>
<evidence type="ECO:0000256" key="1">
    <source>
        <dbReference type="SAM" id="Coils"/>
    </source>
</evidence>
<accession>A0A1H0X6T0</accession>
<evidence type="ECO:0000259" key="2">
    <source>
        <dbReference type="Pfam" id="PF11740"/>
    </source>
</evidence>
<protein>
    <submittedName>
        <fullName evidence="3">Replication region DNA-binding N-term</fullName>
    </submittedName>
</protein>
<feature type="domain" description="KfrA N-terminal DNA-binding" evidence="2">
    <location>
        <begin position="8"/>
        <end position="118"/>
    </location>
</feature>
<evidence type="ECO:0000313" key="4">
    <source>
        <dbReference type="Proteomes" id="UP000199460"/>
    </source>
</evidence>
<dbReference type="EMBL" id="FNJJ01000010">
    <property type="protein sequence ID" value="SDP98643.1"/>
    <property type="molecule type" value="Genomic_DNA"/>
</dbReference>
<keyword evidence="4" id="KW-1185">Reference proteome</keyword>
<feature type="coiled-coil region" evidence="1">
    <location>
        <begin position="98"/>
        <end position="294"/>
    </location>
</feature>
<keyword evidence="3" id="KW-0238">DNA-binding</keyword>
<organism evidence="3 4">
    <name type="scientific">Ectopseudomonas guguanensis</name>
    <dbReference type="NCBI Taxonomy" id="1198456"/>
    <lineage>
        <taxon>Bacteria</taxon>
        <taxon>Pseudomonadati</taxon>
        <taxon>Pseudomonadota</taxon>
        <taxon>Gammaproteobacteria</taxon>
        <taxon>Pseudomonadales</taxon>
        <taxon>Pseudomonadaceae</taxon>
        <taxon>Ectopseudomonas</taxon>
    </lineage>
</organism>
<dbReference type="GeneID" id="300932772"/>
<dbReference type="InterPro" id="IPR021104">
    <property type="entry name" value="KfrA_DNA-bd_N"/>
</dbReference>
<proteinExistence type="predicted"/>
<dbReference type="Pfam" id="PF11740">
    <property type="entry name" value="KfrA_N"/>
    <property type="match status" value="1"/>
</dbReference>